<dbReference type="InterPro" id="IPR011333">
    <property type="entry name" value="SKP1/BTB/POZ_sf"/>
</dbReference>
<evidence type="ECO:0000259" key="1">
    <source>
        <dbReference type="PROSITE" id="PS50097"/>
    </source>
</evidence>
<dbReference type="WBParaSite" id="PDA_v2.g14303.t1">
    <property type="protein sequence ID" value="PDA_v2.g14303.t1"/>
    <property type="gene ID" value="PDA_v2.g14303"/>
</dbReference>
<protein>
    <submittedName>
        <fullName evidence="3">BTB domain-containing protein</fullName>
    </submittedName>
</protein>
<dbReference type="PROSITE" id="PS50097">
    <property type="entry name" value="BTB"/>
    <property type="match status" value="1"/>
</dbReference>
<dbReference type="InterPro" id="IPR042846">
    <property type="entry name" value="BTBD19"/>
</dbReference>
<dbReference type="Proteomes" id="UP000887578">
    <property type="component" value="Unplaced"/>
</dbReference>
<reference evidence="3" key="1">
    <citation type="submission" date="2022-11" db="UniProtKB">
        <authorList>
            <consortium name="WormBaseParasite"/>
        </authorList>
    </citation>
    <scope>IDENTIFICATION</scope>
</reference>
<dbReference type="SMART" id="SM00225">
    <property type="entry name" value="BTB"/>
    <property type="match status" value="1"/>
</dbReference>
<proteinExistence type="predicted"/>
<dbReference type="Gene3D" id="3.30.710.10">
    <property type="entry name" value="Potassium Channel Kv1.1, Chain A"/>
    <property type="match status" value="1"/>
</dbReference>
<organism evidence="2 3">
    <name type="scientific">Panagrolaimus davidi</name>
    <dbReference type="NCBI Taxonomy" id="227884"/>
    <lineage>
        <taxon>Eukaryota</taxon>
        <taxon>Metazoa</taxon>
        <taxon>Ecdysozoa</taxon>
        <taxon>Nematoda</taxon>
        <taxon>Chromadorea</taxon>
        <taxon>Rhabditida</taxon>
        <taxon>Tylenchina</taxon>
        <taxon>Panagrolaimomorpha</taxon>
        <taxon>Panagrolaimoidea</taxon>
        <taxon>Panagrolaimidae</taxon>
        <taxon>Panagrolaimus</taxon>
    </lineage>
</organism>
<evidence type="ECO:0000313" key="3">
    <source>
        <dbReference type="WBParaSite" id="PDA_v2.g14303.t1"/>
    </source>
</evidence>
<name>A0A914P8D7_9BILA</name>
<dbReference type="Pfam" id="PF00651">
    <property type="entry name" value="BTB"/>
    <property type="match status" value="1"/>
</dbReference>
<accession>A0A914P8D7</accession>
<dbReference type="PANTHER" id="PTHR46965">
    <property type="entry name" value="BTB/POZ DOMAIN-CONTAINING PROTEIN 19"/>
    <property type="match status" value="1"/>
</dbReference>
<keyword evidence="2" id="KW-1185">Reference proteome</keyword>
<dbReference type="InterPro" id="IPR000210">
    <property type="entry name" value="BTB/POZ_dom"/>
</dbReference>
<dbReference type="SUPFAM" id="SSF54695">
    <property type="entry name" value="POZ domain"/>
    <property type="match status" value="1"/>
</dbReference>
<sequence>MIHKVNLVKKVKLSALSKTTVKFDENLEFDVVLKCIKGIGWFQIENVKGDLKITRITTPRFMGGNFFANPDEIDMVYDELKNTFVGACVINSHYTFYITANIKMKETNIEKYKLYFCSEKLCLLKPNEFIRRQIILPGISFDVLTCYIKKIQKNELTGNDIEVHIENPYNVEIEGEKGDLKTEQSSMEDIDLRLTIVYDPLITMKPLQPFVKTNAQETLISESRPQSTLPSESTKEVNSYWYEIMSNERYSDAFLIASNKTKVSSHRCVLAEHSQIFAKIIDETSELPVTINVEEFNAEIIKASMDFLYGKNDSIKRKENEIFKFAVKYNIKMLMDACCTFFEESVNPANVCEFIQIAYLYNFEELKQKCLKVLAEKKKEIDPRKFADLSKNILIDAFCL</sequence>
<dbReference type="AlphaFoldDB" id="A0A914P8D7"/>
<dbReference type="PANTHER" id="PTHR46965:SF1">
    <property type="entry name" value="BTB_POZ DOMAIN-CONTAINING PROTEIN 19"/>
    <property type="match status" value="1"/>
</dbReference>
<evidence type="ECO:0000313" key="2">
    <source>
        <dbReference type="Proteomes" id="UP000887578"/>
    </source>
</evidence>
<feature type="domain" description="BTB" evidence="1">
    <location>
        <begin position="251"/>
        <end position="317"/>
    </location>
</feature>